<protein>
    <submittedName>
        <fullName evidence="2">Uncharacterized protein</fullName>
    </submittedName>
</protein>
<name>A0ABT8M6N9_9EURY</name>
<evidence type="ECO:0000313" key="2">
    <source>
        <dbReference type="EMBL" id="MDN7023602.1"/>
    </source>
</evidence>
<keyword evidence="3" id="KW-1185">Reference proteome</keyword>
<accession>A0ABT8M6N9</accession>
<organism evidence="2 3">
    <name type="scientific">Methanoculleus frigidifontis</name>
    <dbReference type="NCBI Taxonomy" id="2584085"/>
    <lineage>
        <taxon>Archaea</taxon>
        <taxon>Methanobacteriati</taxon>
        <taxon>Methanobacteriota</taxon>
        <taxon>Stenosarchaea group</taxon>
        <taxon>Methanomicrobia</taxon>
        <taxon>Methanomicrobiales</taxon>
        <taxon>Methanomicrobiaceae</taxon>
        <taxon>Methanoculleus</taxon>
    </lineage>
</organism>
<dbReference type="EMBL" id="VCYH01000001">
    <property type="protein sequence ID" value="MDN7023602.1"/>
    <property type="molecule type" value="Genomic_DNA"/>
</dbReference>
<evidence type="ECO:0000313" key="3">
    <source>
        <dbReference type="Proteomes" id="UP001168338"/>
    </source>
</evidence>
<sequence>MVRRRFQEVPPSGEGEEPEVSFTTAWCGMVDERFVVDGSTAEEEGVRALYPEVCAALDRQKTRMTPDAVLEAVEEIVRGLRLSPERHAQAIYAAEWYAGLAFPGCLDPGGFPRPGRRTSRRNQIIAMFRGDYVEEVPQDPAFFAVFPSPEEVEYALRLSVPSATMHDVYETVSELYRTFGAAPDFPTLVERLRRNPEVLGAGYAPVWYVWRMVTDLHLLIRDRMQEVRDAAGAGRPAR</sequence>
<gene>
    <name evidence="2" type="ORF">FGU65_01590</name>
</gene>
<proteinExistence type="predicted"/>
<evidence type="ECO:0000256" key="1">
    <source>
        <dbReference type="SAM" id="MobiDB-lite"/>
    </source>
</evidence>
<dbReference type="RefSeq" id="WP_301662645.1">
    <property type="nucleotide sequence ID" value="NZ_VCYH01000001.1"/>
</dbReference>
<feature type="region of interest" description="Disordered" evidence="1">
    <location>
        <begin position="1"/>
        <end position="20"/>
    </location>
</feature>
<comment type="caution">
    <text evidence="2">The sequence shown here is derived from an EMBL/GenBank/DDBJ whole genome shotgun (WGS) entry which is preliminary data.</text>
</comment>
<dbReference type="Proteomes" id="UP001168338">
    <property type="component" value="Unassembled WGS sequence"/>
</dbReference>
<reference evidence="2" key="1">
    <citation type="submission" date="2019-05" db="EMBL/GenBank/DDBJ databases">
        <title>Methanoculleus sp. FWC-SCC1, a methanogenic archaeon isolated from deep marine cold seep.</title>
        <authorList>
            <person name="Chen Y.-W."/>
            <person name="Chen S.-C."/>
            <person name="Teng N.-H."/>
            <person name="Lai M.-C."/>
        </authorList>
    </citation>
    <scope>NUCLEOTIDE SEQUENCE</scope>
    <source>
        <strain evidence="2">FWC-SCC1</strain>
    </source>
</reference>